<dbReference type="InterPro" id="IPR013806">
    <property type="entry name" value="Kringle-like"/>
</dbReference>
<feature type="domain" description="Fibronectin type-II" evidence="7">
    <location>
        <begin position="216"/>
        <end position="264"/>
    </location>
</feature>
<dbReference type="PROSITE" id="PS51092">
    <property type="entry name" value="FN2_2"/>
    <property type="match status" value="4"/>
</dbReference>
<evidence type="ECO:0000259" key="7">
    <source>
        <dbReference type="PROSITE" id="PS51092"/>
    </source>
</evidence>
<feature type="disulfide bond" evidence="6">
    <location>
        <begin position="235"/>
        <end position="262"/>
    </location>
</feature>
<keyword evidence="4" id="KW-0677">Repeat</keyword>
<dbReference type="AlphaFoldDB" id="A0A0K2UX78"/>
<dbReference type="GO" id="GO:0009986">
    <property type="term" value="C:cell surface"/>
    <property type="evidence" value="ECO:0007669"/>
    <property type="project" value="TreeGrafter"/>
</dbReference>
<dbReference type="Gene3D" id="2.10.10.10">
    <property type="entry name" value="Fibronectin, type II, collagen-binding"/>
    <property type="match status" value="4"/>
</dbReference>
<evidence type="ECO:0000256" key="3">
    <source>
        <dbReference type="ARBA" id="ARBA00022525"/>
    </source>
</evidence>
<keyword evidence="5 6" id="KW-1015">Disulfide bond</keyword>
<dbReference type="EMBL" id="HACA01024965">
    <property type="protein sequence ID" value="CDW42326.1"/>
    <property type="molecule type" value="Transcribed_RNA"/>
</dbReference>
<dbReference type="SUPFAM" id="SSF57440">
    <property type="entry name" value="Kringle-like"/>
    <property type="match status" value="4"/>
</dbReference>
<dbReference type="OrthoDB" id="406838at2759"/>
<comment type="subcellular location">
    <subcellularLocation>
        <location evidence="1">Secreted</location>
    </subcellularLocation>
</comment>
<dbReference type="InterPro" id="IPR036943">
    <property type="entry name" value="FN_type2_sf"/>
</dbReference>
<name>A0A0K2UX78_LEPSM</name>
<dbReference type="Pfam" id="PF00040">
    <property type="entry name" value="fn2"/>
    <property type="match status" value="4"/>
</dbReference>
<organism evidence="8">
    <name type="scientific">Lepeophtheirus salmonis</name>
    <name type="common">Salmon louse</name>
    <name type="synonym">Caligus salmonis</name>
    <dbReference type="NCBI Taxonomy" id="72036"/>
    <lineage>
        <taxon>Eukaryota</taxon>
        <taxon>Metazoa</taxon>
        <taxon>Ecdysozoa</taxon>
        <taxon>Arthropoda</taxon>
        <taxon>Crustacea</taxon>
        <taxon>Multicrustacea</taxon>
        <taxon>Hexanauplia</taxon>
        <taxon>Copepoda</taxon>
        <taxon>Siphonostomatoida</taxon>
        <taxon>Caligidae</taxon>
        <taxon>Lepeophtheirus</taxon>
    </lineage>
</organism>
<dbReference type="GO" id="GO:0008201">
    <property type="term" value="F:heparin binding"/>
    <property type="evidence" value="ECO:0007669"/>
    <property type="project" value="TreeGrafter"/>
</dbReference>
<feature type="disulfide bond" evidence="6">
    <location>
        <begin position="177"/>
        <end position="204"/>
    </location>
</feature>
<proteinExistence type="inferred from homology"/>
<feature type="disulfide bond" evidence="6">
    <location>
        <begin position="113"/>
        <end position="140"/>
    </location>
</feature>
<dbReference type="InterPro" id="IPR051666">
    <property type="entry name" value="SP_Capacitation_Regulator"/>
</dbReference>
<evidence type="ECO:0000256" key="1">
    <source>
        <dbReference type="ARBA" id="ARBA00004613"/>
    </source>
</evidence>
<evidence type="ECO:0000256" key="5">
    <source>
        <dbReference type="ARBA" id="ARBA00023157"/>
    </source>
</evidence>
<evidence type="ECO:0000256" key="2">
    <source>
        <dbReference type="ARBA" id="ARBA00010011"/>
    </source>
</evidence>
<feature type="domain" description="Fibronectin type-II" evidence="7">
    <location>
        <begin position="158"/>
        <end position="206"/>
    </location>
</feature>
<protein>
    <submittedName>
        <fullName evidence="8">Epididymal spermbinding protein 1like [Anolis carolinensis]</fullName>
    </submittedName>
</protein>
<evidence type="ECO:0000256" key="6">
    <source>
        <dbReference type="PROSITE-ProRule" id="PRU00479"/>
    </source>
</evidence>
<feature type="disulfide bond" evidence="6">
    <location>
        <begin position="299"/>
        <end position="326"/>
    </location>
</feature>
<keyword evidence="3" id="KW-0964">Secreted</keyword>
<accession>A0A0K2UX78</accession>
<dbReference type="SMART" id="SM00059">
    <property type="entry name" value="FN2"/>
    <property type="match status" value="4"/>
</dbReference>
<sequence>TIKIQHNYHIFCLTIYKYGKGYVNENISVICSHSKRMKFFQFFSSILLLVLNQKMGKGYELNSEFSLFLKSRELLQTSSLLHRSMDSPADCMTTEEKKCIFPFLYKGESYNQCTNAEFGSAYWCATSLYDSKEVKDFGLCQKNCSWTVNPSSKACQTSTAKICVFPFKYNNKEYRQCTSVDNNGVKWCATSVHDSLDAKGYGNCLDCTCSNCTVSTGNEECLFPFIYKGYTYYRCTDADFDGKYWCATSRYNTGEVNNYGLCQSDCVRTPDVSSDVCQTKNGQRCIFPFKYNGQTYHNCTTTGNNNVKWCATSLRESMEYLGYGDCLTASCG</sequence>
<feature type="domain" description="Fibronectin type-II" evidence="7">
    <location>
        <begin position="280"/>
        <end position="328"/>
    </location>
</feature>
<feature type="non-terminal residue" evidence="8">
    <location>
        <position position="1"/>
    </location>
</feature>
<dbReference type="GO" id="GO:0005576">
    <property type="term" value="C:extracellular region"/>
    <property type="evidence" value="ECO:0007669"/>
    <property type="project" value="UniProtKB-SubCell"/>
</dbReference>
<dbReference type="PANTHER" id="PTHR22918">
    <property type="entry name" value="SEMINAL PLASMA PROTEIN"/>
    <property type="match status" value="1"/>
</dbReference>
<reference evidence="8" key="1">
    <citation type="submission" date="2014-05" db="EMBL/GenBank/DDBJ databases">
        <authorList>
            <person name="Chronopoulou M."/>
        </authorList>
    </citation>
    <scope>NUCLEOTIDE SEQUENCE</scope>
    <source>
        <tissue evidence="8">Whole organism</tissue>
    </source>
</reference>
<dbReference type="PANTHER" id="PTHR22918:SF1">
    <property type="entry name" value="FIBRONECTIN TYPE-II DOMAIN-CONTAINING PROTEIN"/>
    <property type="match status" value="1"/>
</dbReference>
<evidence type="ECO:0000313" key="8">
    <source>
        <dbReference type="EMBL" id="CDW42326.1"/>
    </source>
</evidence>
<feature type="domain" description="Fibronectin type-II" evidence="7">
    <location>
        <begin position="94"/>
        <end position="142"/>
    </location>
</feature>
<comment type="caution">
    <text evidence="6">Lacks conserved residue(s) required for the propagation of feature annotation.</text>
</comment>
<evidence type="ECO:0000256" key="4">
    <source>
        <dbReference type="ARBA" id="ARBA00022737"/>
    </source>
</evidence>
<comment type="similarity">
    <text evidence="2">Belongs to the seminal plasma protein family.</text>
</comment>
<dbReference type="InterPro" id="IPR000562">
    <property type="entry name" value="FN_type2_dom"/>
</dbReference>